<organism evidence="1 2">
    <name type="scientific">Candidatus Bartonella washoeensis Sb944nv</name>
    <dbReference type="NCBI Taxonomy" id="1094563"/>
    <lineage>
        <taxon>Bacteria</taxon>
        <taxon>Pseudomonadati</taxon>
        <taxon>Pseudomonadota</taxon>
        <taxon>Alphaproteobacteria</taxon>
        <taxon>Hyphomicrobiales</taxon>
        <taxon>Bartonellaceae</taxon>
        <taxon>Bartonella</taxon>
    </lineage>
</organism>
<protein>
    <submittedName>
        <fullName evidence="1">Uncharacterized protein</fullName>
    </submittedName>
</protein>
<keyword evidence="2" id="KW-1185">Reference proteome</keyword>
<dbReference type="EMBL" id="AILU01000017">
    <property type="protein sequence ID" value="EJF80018.1"/>
    <property type="molecule type" value="Genomic_DNA"/>
</dbReference>
<sequence>MGLQACVDRRPPQLPAPTLLPPFKAQCFSPKTPWAFCLSLGKDLSGLKQILEVGIPLIEAK</sequence>
<name>J0YYI5_9HYPH</name>
<dbReference type="HOGENOM" id="CLU_2913144_0_0_5"/>
<evidence type="ECO:0000313" key="1">
    <source>
        <dbReference type="EMBL" id="EJF80018.1"/>
    </source>
</evidence>
<accession>J0YYI5</accession>
<dbReference type="PATRIC" id="fig|1094563.3.peg.580"/>
<evidence type="ECO:0000313" key="2">
    <source>
        <dbReference type="Proteomes" id="UP000008947"/>
    </source>
</evidence>
<proteinExistence type="predicted"/>
<reference evidence="1 2" key="1">
    <citation type="submission" date="2012-03" db="EMBL/GenBank/DDBJ databases">
        <title>The Genome Sequence of Bartonella washoensis Sb944nv.</title>
        <authorList>
            <consortium name="The Broad Institute Genome Sequencing Platform"/>
            <consortium name="The Broad Institute Genome Sequencing Center for Infectious Disease"/>
            <person name="Feldgarden M."/>
            <person name="Kirby J."/>
            <person name="Kosoy M."/>
            <person name="Birtles R."/>
            <person name="Probert W.S."/>
            <person name="Chiaraviglio L."/>
            <person name="Young S.K."/>
            <person name="Zeng Q."/>
            <person name="Gargeya S."/>
            <person name="Fitzgerald M."/>
            <person name="Haas B."/>
            <person name="Abouelleil A."/>
            <person name="Alvarado L."/>
            <person name="Arachchi H.M."/>
            <person name="Berlin A."/>
            <person name="Chapman S.B."/>
            <person name="Gearin G."/>
            <person name="Goldberg J."/>
            <person name="Griggs A."/>
            <person name="Gujja S."/>
            <person name="Hansen M."/>
            <person name="Heiman D."/>
            <person name="Howarth C."/>
            <person name="Larimer J."/>
            <person name="Lui A."/>
            <person name="MacDonald P.J.P."/>
            <person name="McCowen C."/>
            <person name="Montmayeur A."/>
            <person name="Murphy C."/>
            <person name="Neiman D."/>
            <person name="Pearson M."/>
            <person name="Priest M."/>
            <person name="Roberts A."/>
            <person name="Saif S."/>
            <person name="Shea T."/>
            <person name="Sisk P."/>
            <person name="Stolte C."/>
            <person name="Sykes S."/>
            <person name="Wortman J."/>
            <person name="Nusbaum C."/>
            <person name="Birren B."/>
        </authorList>
    </citation>
    <scope>NUCLEOTIDE SEQUENCE [LARGE SCALE GENOMIC DNA]</scope>
    <source>
        <strain evidence="1 2">Sb944nv</strain>
    </source>
</reference>
<comment type="caution">
    <text evidence="1">The sequence shown here is derived from an EMBL/GenBank/DDBJ whole genome shotgun (WGS) entry which is preliminary data.</text>
</comment>
<dbReference type="AlphaFoldDB" id="J0YYI5"/>
<dbReference type="RefSeq" id="WP_006923380.1">
    <property type="nucleotide sequence ID" value="NZ_JH725023.1"/>
</dbReference>
<dbReference type="Proteomes" id="UP000008947">
    <property type="component" value="Unassembled WGS sequence"/>
</dbReference>
<gene>
    <name evidence="1" type="ORF">MCQ_00522</name>
</gene>